<evidence type="ECO:0000313" key="1">
    <source>
        <dbReference type="EMBL" id="TWV68860.1"/>
    </source>
</evidence>
<comment type="caution">
    <text evidence="1">The sequence shown here is derived from an EMBL/GenBank/DDBJ whole genome shotgun (WGS) entry which is preliminary data.</text>
</comment>
<organism evidence="1 2">
    <name type="scientific">Phocaeicola dorei</name>
    <dbReference type="NCBI Taxonomy" id="357276"/>
    <lineage>
        <taxon>Bacteria</taxon>
        <taxon>Pseudomonadati</taxon>
        <taxon>Bacteroidota</taxon>
        <taxon>Bacteroidia</taxon>
        <taxon>Bacteroidales</taxon>
        <taxon>Bacteroidaceae</taxon>
        <taxon>Phocaeicola</taxon>
    </lineage>
</organism>
<sequence>MKMIIDKQTFEKVVFAAASANVYVFDAIQDRFEQAEHKLFGTVLGSDTDVDTLPVKEDVCRYICLDAFYQAIPGLDLILTDTGFGIVNNQNISPASRDRVESLRVQIQREADYTLDCIIEGMTGDDAWSSSVCARLVISSLYYTGAHVRDFAGRPTAIRADLLELRPQISEAEEYIRREISAVLFDHLLEQIRHKSLAEAEIPLVCSLRRAIGFWINKQLPAFRVELANVVNLLEGCPDDFPAYKDSDAYKVKHFEYYKNEKEDTCYFWG</sequence>
<evidence type="ECO:0000313" key="2">
    <source>
        <dbReference type="Proteomes" id="UP000315833"/>
    </source>
</evidence>
<protein>
    <submittedName>
        <fullName evidence="1">Uncharacterized protein</fullName>
    </submittedName>
</protein>
<gene>
    <name evidence="1" type="ORF">FSA04_15255</name>
</gene>
<dbReference type="Proteomes" id="UP000315833">
    <property type="component" value="Unassembled WGS sequence"/>
</dbReference>
<accession>A0A5C6L0W9</accession>
<dbReference type="Pfam" id="PF20459">
    <property type="entry name" value="DUF6712"/>
    <property type="match status" value="1"/>
</dbReference>
<dbReference type="EMBL" id="VOIF01000019">
    <property type="protein sequence ID" value="TWV68860.1"/>
    <property type="molecule type" value="Genomic_DNA"/>
</dbReference>
<dbReference type="RefSeq" id="WP_100262936.1">
    <property type="nucleotide sequence ID" value="NZ_VOIF01000019.1"/>
</dbReference>
<reference evidence="1 2" key="1">
    <citation type="submission" date="2019-07" db="EMBL/GenBank/DDBJ databases">
        <title>Genome sequencing of Bacteroides dorei iSURF_12.</title>
        <authorList>
            <person name="Sevigny J.L."/>
            <person name="Ruoff K.L."/>
            <person name="Price C.E."/>
            <person name="Valls R.A."/>
            <person name="O'Toole G.A."/>
        </authorList>
    </citation>
    <scope>NUCLEOTIDE SEQUENCE [LARGE SCALE GENOMIC DNA]</scope>
    <source>
        <strain evidence="1 2">ANK132K_1B</strain>
    </source>
</reference>
<dbReference type="InterPro" id="IPR046558">
    <property type="entry name" value="DUF6712"/>
</dbReference>
<proteinExistence type="predicted"/>
<dbReference type="AlphaFoldDB" id="A0A5C6L0W9"/>
<name>A0A5C6L0W9_9BACT</name>